<keyword evidence="10" id="KW-1185">Reference proteome</keyword>
<evidence type="ECO:0000259" key="7">
    <source>
        <dbReference type="Pfam" id="PF00728"/>
    </source>
</evidence>
<dbReference type="InterPro" id="IPR029018">
    <property type="entry name" value="Hex-like_dom2"/>
</dbReference>
<dbReference type="GO" id="GO:0016020">
    <property type="term" value="C:membrane"/>
    <property type="evidence" value="ECO:0007669"/>
    <property type="project" value="TreeGrafter"/>
</dbReference>
<evidence type="ECO:0000313" key="9">
    <source>
        <dbReference type="EMBL" id="NGO76743.1"/>
    </source>
</evidence>
<dbReference type="RefSeq" id="WP_165332237.1">
    <property type="nucleotide sequence ID" value="NZ_JAAKZW010000044.1"/>
</dbReference>
<feature type="active site" description="Proton donor" evidence="6">
    <location>
        <position position="321"/>
    </location>
</feature>
<evidence type="ECO:0000256" key="4">
    <source>
        <dbReference type="ARBA" id="ARBA00022801"/>
    </source>
</evidence>
<dbReference type="InterPro" id="IPR015883">
    <property type="entry name" value="Glyco_hydro_20_cat"/>
</dbReference>
<dbReference type="SUPFAM" id="SSF55545">
    <property type="entry name" value="beta-N-acetylhexosaminidase-like domain"/>
    <property type="match status" value="1"/>
</dbReference>
<dbReference type="Gene3D" id="3.30.379.10">
    <property type="entry name" value="Chitobiase/beta-hexosaminidase domain 2-like"/>
    <property type="match status" value="1"/>
</dbReference>
<dbReference type="PIRSF" id="PIRSF001093">
    <property type="entry name" value="B-hxosamndse_ab_euk"/>
    <property type="match status" value="1"/>
</dbReference>
<reference evidence="9 10" key="1">
    <citation type="submission" date="2020-02" db="EMBL/GenBank/DDBJ databases">
        <title>Whole-genome analyses of novel actinobacteria.</title>
        <authorList>
            <person name="Sahin N."/>
            <person name="Tokatli A."/>
        </authorList>
    </citation>
    <scope>NUCLEOTIDE SEQUENCE [LARGE SCALE GENOMIC DNA]</scope>
    <source>
        <strain evidence="9 10">YC504</strain>
    </source>
</reference>
<dbReference type="InterPro" id="IPR015882">
    <property type="entry name" value="HEX_bac_N"/>
</dbReference>
<dbReference type="Pfam" id="PF00728">
    <property type="entry name" value="Glyco_hydro_20"/>
    <property type="match status" value="1"/>
</dbReference>
<evidence type="ECO:0000256" key="2">
    <source>
        <dbReference type="ARBA" id="ARBA00006285"/>
    </source>
</evidence>
<dbReference type="PANTHER" id="PTHR22600">
    <property type="entry name" value="BETA-HEXOSAMINIDASE"/>
    <property type="match status" value="1"/>
</dbReference>
<sequence>MTTPDELPPLVPLPRTYESTAGGTYPLGAASTLCAGPGTQGVGRWLRATVGAATGLPLDPGPERGGIALHIDAELAPEAYRLTVHAGSGVRIEGGSAAGVFWGAQTLRQLLGPEAFRRAPVAGRAEWGIPEVLVEDAPRFGWRGMMLDVARHFMPKDGVLRYLDLMAAHKLNVFHFHLTDDQGWRVEIERHPRLTEVGSWRSRTKYGHRASPLWEDKPHGGFYTQDDIREIVAYARERHIRIVPEIDIPGHSQAAIAAYPELGNRDVVDTAALDVWDNWGVSPHVLAPSEGVLRFYEGVFEELLGLFPEDVSPFVHIGGDECLKEQWKQSAFAQERMRELGLKDEDELQSWFIRHFDRWLAQRGRRLIGWDEILEGGLAEGAAVSSWRGYAGGIAAAQAGHDVVMCPEQQVYLDHRQDGGADEPVPIGYVRTLEDVYRFEPLPPQLSADEAAHVLGTQANLWTEVMESPARVDYQAFPRLSAFAEVAWSELGPSGERDFAGFERRMTAHYARLEALGVDFRPPGGPLPWQRRPGVLGRPIEGAPPNV</sequence>
<dbReference type="Pfam" id="PF02838">
    <property type="entry name" value="Glyco_hydro_20b"/>
    <property type="match status" value="1"/>
</dbReference>
<dbReference type="CDD" id="cd06563">
    <property type="entry name" value="GH20_chitobiase-like"/>
    <property type="match status" value="1"/>
</dbReference>
<accession>A0A6G4XHP3</accession>
<dbReference type="AlphaFoldDB" id="A0A6G4XHP3"/>
<name>A0A6G4XHP3_9ACTN</name>
<feature type="domain" description="Beta-hexosaminidase bacterial type N-terminal" evidence="8">
    <location>
        <begin position="8"/>
        <end position="137"/>
    </location>
</feature>
<dbReference type="PRINTS" id="PR00738">
    <property type="entry name" value="GLHYDRLASE20"/>
</dbReference>
<dbReference type="EC" id="3.2.1.52" evidence="3"/>
<evidence type="ECO:0000259" key="8">
    <source>
        <dbReference type="Pfam" id="PF02838"/>
    </source>
</evidence>
<dbReference type="GO" id="GO:0004563">
    <property type="term" value="F:beta-N-acetylhexosaminidase activity"/>
    <property type="evidence" value="ECO:0007669"/>
    <property type="project" value="UniProtKB-EC"/>
</dbReference>
<proteinExistence type="inferred from homology"/>
<dbReference type="PANTHER" id="PTHR22600:SF57">
    <property type="entry name" value="BETA-N-ACETYLHEXOSAMINIDASE"/>
    <property type="match status" value="1"/>
</dbReference>
<evidence type="ECO:0000256" key="1">
    <source>
        <dbReference type="ARBA" id="ARBA00001231"/>
    </source>
</evidence>
<evidence type="ECO:0000256" key="6">
    <source>
        <dbReference type="PIRSR" id="PIRSR625705-1"/>
    </source>
</evidence>
<dbReference type="SUPFAM" id="SSF51445">
    <property type="entry name" value="(Trans)glycosidases"/>
    <property type="match status" value="1"/>
</dbReference>
<evidence type="ECO:0000256" key="5">
    <source>
        <dbReference type="ARBA" id="ARBA00023295"/>
    </source>
</evidence>
<dbReference type="EMBL" id="JAAKZW010000044">
    <property type="protein sequence ID" value="NGO76743.1"/>
    <property type="molecule type" value="Genomic_DNA"/>
</dbReference>
<dbReference type="InterPro" id="IPR017853">
    <property type="entry name" value="GH"/>
</dbReference>
<gene>
    <name evidence="9" type="ORF">G6045_13860</name>
</gene>
<comment type="catalytic activity">
    <reaction evidence="1">
        <text>Hydrolysis of terminal non-reducing N-acetyl-D-hexosamine residues in N-acetyl-beta-D-hexosaminides.</text>
        <dbReference type="EC" id="3.2.1.52"/>
    </reaction>
</comment>
<dbReference type="Gene3D" id="3.20.20.80">
    <property type="entry name" value="Glycosidases"/>
    <property type="match status" value="1"/>
</dbReference>
<feature type="domain" description="Glycoside hydrolase family 20 catalytic" evidence="7">
    <location>
        <begin position="140"/>
        <end position="490"/>
    </location>
</feature>
<dbReference type="Proteomes" id="UP000481109">
    <property type="component" value="Unassembled WGS sequence"/>
</dbReference>
<dbReference type="GO" id="GO:0005975">
    <property type="term" value="P:carbohydrate metabolic process"/>
    <property type="evidence" value="ECO:0007669"/>
    <property type="project" value="InterPro"/>
</dbReference>
<keyword evidence="5" id="KW-0326">Glycosidase</keyword>
<evidence type="ECO:0000313" key="10">
    <source>
        <dbReference type="Proteomes" id="UP000481109"/>
    </source>
</evidence>
<comment type="similarity">
    <text evidence="2">Belongs to the glycosyl hydrolase 20 family.</text>
</comment>
<keyword evidence="4" id="KW-0378">Hydrolase</keyword>
<comment type="caution">
    <text evidence="9">The sequence shown here is derived from an EMBL/GenBank/DDBJ whole genome shotgun (WGS) entry which is preliminary data.</text>
</comment>
<protein>
    <recommendedName>
        <fullName evidence="3">beta-N-acetylhexosaminidase</fullName>
        <ecNumber evidence="3">3.2.1.52</ecNumber>
    </recommendedName>
</protein>
<organism evidence="9 10">
    <name type="scientific">Streptomyces mesophilus</name>
    <dbReference type="NCBI Taxonomy" id="1775132"/>
    <lineage>
        <taxon>Bacteria</taxon>
        <taxon>Bacillati</taxon>
        <taxon>Actinomycetota</taxon>
        <taxon>Actinomycetes</taxon>
        <taxon>Kitasatosporales</taxon>
        <taxon>Streptomycetaceae</taxon>
        <taxon>Streptomyces</taxon>
    </lineage>
</organism>
<dbReference type="GO" id="GO:0030203">
    <property type="term" value="P:glycosaminoglycan metabolic process"/>
    <property type="evidence" value="ECO:0007669"/>
    <property type="project" value="TreeGrafter"/>
</dbReference>
<evidence type="ECO:0000256" key="3">
    <source>
        <dbReference type="ARBA" id="ARBA00012663"/>
    </source>
</evidence>
<dbReference type="InterPro" id="IPR025705">
    <property type="entry name" value="Beta_hexosaminidase_sua/sub"/>
</dbReference>